<proteinExistence type="predicted"/>
<dbReference type="AlphaFoldDB" id="A0A5B7D457"/>
<dbReference type="EMBL" id="VSRR010000507">
    <property type="protein sequence ID" value="MPC16449.1"/>
    <property type="molecule type" value="Genomic_DNA"/>
</dbReference>
<accession>A0A5B7D457</accession>
<dbReference type="Proteomes" id="UP000324222">
    <property type="component" value="Unassembled WGS sequence"/>
</dbReference>
<organism evidence="1 2">
    <name type="scientific">Portunus trituberculatus</name>
    <name type="common">Swimming crab</name>
    <name type="synonym">Neptunus trituberculatus</name>
    <dbReference type="NCBI Taxonomy" id="210409"/>
    <lineage>
        <taxon>Eukaryota</taxon>
        <taxon>Metazoa</taxon>
        <taxon>Ecdysozoa</taxon>
        <taxon>Arthropoda</taxon>
        <taxon>Crustacea</taxon>
        <taxon>Multicrustacea</taxon>
        <taxon>Malacostraca</taxon>
        <taxon>Eumalacostraca</taxon>
        <taxon>Eucarida</taxon>
        <taxon>Decapoda</taxon>
        <taxon>Pleocyemata</taxon>
        <taxon>Brachyura</taxon>
        <taxon>Eubrachyura</taxon>
        <taxon>Portunoidea</taxon>
        <taxon>Portunidae</taxon>
        <taxon>Portuninae</taxon>
        <taxon>Portunus</taxon>
    </lineage>
</organism>
<sequence>MRTSCSPNTPLRSSILFSTSLLHLPPEVGQTRPQVIKGGGEMVLQKEPLWAELGGGEVTRAPREHLIQLFLQHTAAAWNTTTQ</sequence>
<protein>
    <submittedName>
        <fullName evidence="1">Uncharacterized protein</fullName>
    </submittedName>
</protein>
<evidence type="ECO:0000313" key="2">
    <source>
        <dbReference type="Proteomes" id="UP000324222"/>
    </source>
</evidence>
<name>A0A5B7D457_PORTR</name>
<reference evidence="1 2" key="1">
    <citation type="submission" date="2019-05" db="EMBL/GenBank/DDBJ databases">
        <title>Another draft genome of Portunus trituberculatus and its Hox gene families provides insights of decapod evolution.</title>
        <authorList>
            <person name="Jeong J.-H."/>
            <person name="Song I."/>
            <person name="Kim S."/>
            <person name="Choi T."/>
            <person name="Kim D."/>
            <person name="Ryu S."/>
            <person name="Kim W."/>
        </authorList>
    </citation>
    <scope>NUCLEOTIDE SEQUENCE [LARGE SCALE GENOMIC DNA]</scope>
    <source>
        <tissue evidence="1">Muscle</tissue>
    </source>
</reference>
<gene>
    <name evidence="1" type="ORF">E2C01_009272</name>
</gene>
<comment type="caution">
    <text evidence="1">The sequence shown here is derived from an EMBL/GenBank/DDBJ whole genome shotgun (WGS) entry which is preliminary data.</text>
</comment>
<keyword evidence="2" id="KW-1185">Reference proteome</keyword>
<evidence type="ECO:0000313" key="1">
    <source>
        <dbReference type="EMBL" id="MPC16449.1"/>
    </source>
</evidence>